<evidence type="ECO:0000313" key="2">
    <source>
        <dbReference type="Proteomes" id="UP000078542"/>
    </source>
</evidence>
<dbReference type="InterPro" id="IPR011604">
    <property type="entry name" value="PDDEXK-like_dom_sf"/>
</dbReference>
<reference evidence="1 2" key="1">
    <citation type="submission" date="2016-03" db="EMBL/GenBank/DDBJ databases">
        <title>Cyphomyrmex costatus WGS genome.</title>
        <authorList>
            <person name="Nygaard S."/>
            <person name="Hu H."/>
            <person name="Boomsma J."/>
            <person name="Zhang G."/>
        </authorList>
    </citation>
    <scope>NUCLEOTIDE SEQUENCE [LARGE SCALE GENOMIC DNA]</scope>
    <source>
        <strain evidence="1">MS0001</strain>
        <tissue evidence="1">Whole body</tissue>
    </source>
</reference>
<keyword evidence="2" id="KW-1185">Reference proteome</keyword>
<organism evidence="1 2">
    <name type="scientific">Cyphomyrmex costatus</name>
    <dbReference type="NCBI Taxonomy" id="456900"/>
    <lineage>
        <taxon>Eukaryota</taxon>
        <taxon>Metazoa</taxon>
        <taxon>Ecdysozoa</taxon>
        <taxon>Arthropoda</taxon>
        <taxon>Hexapoda</taxon>
        <taxon>Insecta</taxon>
        <taxon>Pterygota</taxon>
        <taxon>Neoptera</taxon>
        <taxon>Endopterygota</taxon>
        <taxon>Hymenoptera</taxon>
        <taxon>Apocrita</taxon>
        <taxon>Aculeata</taxon>
        <taxon>Formicoidea</taxon>
        <taxon>Formicidae</taxon>
        <taxon>Myrmicinae</taxon>
        <taxon>Cyphomyrmex</taxon>
    </lineage>
</organism>
<dbReference type="PANTHER" id="PTHR39953:SF1">
    <property type="entry name" value="RE54151P"/>
    <property type="match status" value="1"/>
</dbReference>
<sequence length="139" mass="16102">RASQERYGDAAIGYVEICRQKTMCIIRAKICPEHKVNLRTKFYSTGLILLPDYPIFGASPDSYTNDYIIEVKCPLTEKSEDKYICKDGSVAKKFYYQMQIQMMFAKRTKGLFCMAKFDFETSKEMNSCGWIIILITLKI</sequence>
<dbReference type="Proteomes" id="UP000078542">
    <property type="component" value="Unassembled WGS sequence"/>
</dbReference>
<dbReference type="EMBL" id="KQ977400">
    <property type="protein sequence ID" value="KYN02971.1"/>
    <property type="molecule type" value="Genomic_DNA"/>
</dbReference>
<evidence type="ECO:0000313" key="1">
    <source>
        <dbReference type="EMBL" id="KYN02971.1"/>
    </source>
</evidence>
<accession>A0A151IJ59</accession>
<dbReference type="GO" id="GO:0006281">
    <property type="term" value="P:DNA repair"/>
    <property type="evidence" value="ECO:0007669"/>
    <property type="project" value="UniProtKB-ARBA"/>
</dbReference>
<proteinExistence type="predicted"/>
<evidence type="ECO:0008006" key="3">
    <source>
        <dbReference type="Google" id="ProtNLM"/>
    </source>
</evidence>
<name>A0A151IJ59_9HYME</name>
<dbReference type="AlphaFoldDB" id="A0A151IJ59"/>
<protein>
    <recommendedName>
        <fullName evidence="3">YqaJ viral recombinase domain-containing protein</fullName>
    </recommendedName>
</protein>
<dbReference type="PANTHER" id="PTHR39953">
    <property type="entry name" value="RE54151P"/>
    <property type="match status" value="1"/>
</dbReference>
<dbReference type="InterPro" id="IPR011335">
    <property type="entry name" value="Restrct_endonuc-II-like"/>
</dbReference>
<gene>
    <name evidence="1" type="ORF">ALC62_06194</name>
</gene>
<feature type="non-terminal residue" evidence="1">
    <location>
        <position position="1"/>
    </location>
</feature>
<dbReference type="Gene3D" id="3.90.320.10">
    <property type="match status" value="1"/>
</dbReference>
<dbReference type="SUPFAM" id="SSF52980">
    <property type="entry name" value="Restriction endonuclease-like"/>
    <property type="match status" value="1"/>
</dbReference>